<dbReference type="EMBL" id="VSSQ01025476">
    <property type="protein sequence ID" value="MPM73622.1"/>
    <property type="molecule type" value="Genomic_DNA"/>
</dbReference>
<dbReference type="InterPro" id="IPR018528">
    <property type="entry name" value="Preph_deHydtase_CS"/>
</dbReference>
<accession>A0A645C7E9</accession>
<evidence type="ECO:0000256" key="6">
    <source>
        <dbReference type="ARBA" id="ARBA00023239"/>
    </source>
</evidence>
<evidence type="ECO:0000256" key="7">
    <source>
        <dbReference type="ARBA" id="ARBA00047848"/>
    </source>
</evidence>
<dbReference type="CDD" id="cd13632">
    <property type="entry name" value="PBP2_Aa-PDT_like"/>
    <property type="match status" value="1"/>
</dbReference>
<keyword evidence="5" id="KW-0584">Phenylalanine biosynthesis</keyword>
<dbReference type="Gene3D" id="3.30.70.260">
    <property type="match status" value="1"/>
</dbReference>
<keyword evidence="6 10" id="KW-0456">Lyase</keyword>
<dbReference type="InterPro" id="IPR002912">
    <property type="entry name" value="ACT_dom"/>
</dbReference>
<dbReference type="FunFam" id="3.30.70.260:FF:000012">
    <property type="entry name" value="Prephenate dehydratase"/>
    <property type="match status" value="1"/>
</dbReference>
<dbReference type="Gene3D" id="3.40.190.10">
    <property type="entry name" value="Periplasmic binding protein-like II"/>
    <property type="match status" value="2"/>
</dbReference>
<dbReference type="InterPro" id="IPR001086">
    <property type="entry name" value="Preph_deHydtase"/>
</dbReference>
<dbReference type="CDD" id="cd04905">
    <property type="entry name" value="ACT_CM-PDT"/>
    <property type="match status" value="1"/>
</dbReference>
<dbReference type="InterPro" id="IPR045865">
    <property type="entry name" value="ACT-like_dom_sf"/>
</dbReference>
<comment type="catalytic activity">
    <reaction evidence="7">
        <text>prephenate + H(+) = 3-phenylpyruvate + CO2 + H2O</text>
        <dbReference type="Rhea" id="RHEA:21648"/>
        <dbReference type="ChEBI" id="CHEBI:15377"/>
        <dbReference type="ChEBI" id="CHEBI:15378"/>
        <dbReference type="ChEBI" id="CHEBI:16526"/>
        <dbReference type="ChEBI" id="CHEBI:18005"/>
        <dbReference type="ChEBI" id="CHEBI:29934"/>
        <dbReference type="EC" id="4.2.1.51"/>
    </reaction>
</comment>
<dbReference type="GO" id="GO:0005737">
    <property type="term" value="C:cytoplasm"/>
    <property type="evidence" value="ECO:0007669"/>
    <property type="project" value="TreeGrafter"/>
</dbReference>
<dbReference type="AlphaFoldDB" id="A0A645C7E9"/>
<dbReference type="NCBIfam" id="NF008865">
    <property type="entry name" value="PRK11898.1"/>
    <property type="match status" value="1"/>
</dbReference>
<dbReference type="GO" id="GO:0009094">
    <property type="term" value="P:L-phenylalanine biosynthetic process"/>
    <property type="evidence" value="ECO:0007669"/>
    <property type="project" value="UniProtKB-UniPathway"/>
</dbReference>
<evidence type="ECO:0000256" key="5">
    <source>
        <dbReference type="ARBA" id="ARBA00023222"/>
    </source>
</evidence>
<dbReference type="Pfam" id="PF00800">
    <property type="entry name" value="PDT"/>
    <property type="match status" value="1"/>
</dbReference>
<dbReference type="PROSITE" id="PS00857">
    <property type="entry name" value="PREPHENATE_DEHYDR_1"/>
    <property type="match status" value="1"/>
</dbReference>
<dbReference type="PROSITE" id="PS51171">
    <property type="entry name" value="PREPHENATE_DEHYDR_3"/>
    <property type="match status" value="1"/>
</dbReference>
<feature type="domain" description="ACT" evidence="9">
    <location>
        <begin position="194"/>
        <end position="275"/>
    </location>
</feature>
<name>A0A645C7E9_9ZZZZ</name>
<evidence type="ECO:0000259" key="8">
    <source>
        <dbReference type="PROSITE" id="PS51171"/>
    </source>
</evidence>
<feature type="domain" description="Prephenate dehydratase" evidence="8">
    <location>
        <begin position="1"/>
        <end position="179"/>
    </location>
</feature>
<dbReference type="PANTHER" id="PTHR21022">
    <property type="entry name" value="PREPHENATE DEHYDRATASE P PROTEIN"/>
    <property type="match status" value="1"/>
</dbReference>
<sequence length="311" mass="33317">MRGFFGPEGTFTHQALLTLGNGPAVAFPTVARALDAVRSGDVSASLVPIENSIEGGVTATLDYLALLDSPLQIAKEVVIPVSFDLCVRPGTTFNDIKRIISHPHAVAQVRGWLDAQLPDAVVVERGSTAGAAQAVADPTTGYDAAICAKVAADLYGLASLASNISDNEQAATRFVLVTKPGPSPKRTGYDKTTLVAYMRQDQPGALLEILQQLASRGVNLCRVESRPTKKILGDYCFSIDAEGHVSDARVAEALMGLHRVCKRVVFLGSYPRADGKEPKVPYGGRDSDYQAALDWLRQVSPEIPRLPYDRT</sequence>
<protein>
    <recommendedName>
        <fullName evidence="2">prephenate dehydratase</fullName>
        <ecNumber evidence="2">4.2.1.51</ecNumber>
    </recommendedName>
</protein>
<dbReference type="PIRSF" id="PIRSF001500">
    <property type="entry name" value="Chor_mut_pdt_Ppr"/>
    <property type="match status" value="1"/>
</dbReference>
<dbReference type="GO" id="GO:0004664">
    <property type="term" value="F:prephenate dehydratase activity"/>
    <property type="evidence" value="ECO:0007669"/>
    <property type="project" value="UniProtKB-EC"/>
</dbReference>
<organism evidence="10">
    <name type="scientific">bioreactor metagenome</name>
    <dbReference type="NCBI Taxonomy" id="1076179"/>
    <lineage>
        <taxon>unclassified sequences</taxon>
        <taxon>metagenomes</taxon>
        <taxon>ecological metagenomes</taxon>
    </lineage>
</organism>
<dbReference type="SUPFAM" id="SSF53850">
    <property type="entry name" value="Periplasmic binding protein-like II"/>
    <property type="match status" value="1"/>
</dbReference>
<keyword evidence="4" id="KW-0057">Aromatic amino acid biosynthesis</keyword>
<dbReference type="UniPathway" id="UPA00121">
    <property type="reaction ID" value="UER00345"/>
</dbReference>
<evidence type="ECO:0000259" key="9">
    <source>
        <dbReference type="PROSITE" id="PS51671"/>
    </source>
</evidence>
<comment type="pathway">
    <text evidence="1">Amino-acid biosynthesis; L-phenylalanine biosynthesis; phenylpyruvate from prephenate: step 1/1.</text>
</comment>
<dbReference type="SUPFAM" id="SSF55021">
    <property type="entry name" value="ACT-like"/>
    <property type="match status" value="1"/>
</dbReference>
<dbReference type="PANTHER" id="PTHR21022:SF19">
    <property type="entry name" value="PREPHENATE DEHYDRATASE-RELATED"/>
    <property type="match status" value="1"/>
</dbReference>
<evidence type="ECO:0000313" key="10">
    <source>
        <dbReference type="EMBL" id="MPM73622.1"/>
    </source>
</evidence>
<keyword evidence="3" id="KW-0028">Amino-acid biosynthesis</keyword>
<evidence type="ECO:0000256" key="2">
    <source>
        <dbReference type="ARBA" id="ARBA00013147"/>
    </source>
</evidence>
<evidence type="ECO:0000256" key="4">
    <source>
        <dbReference type="ARBA" id="ARBA00023141"/>
    </source>
</evidence>
<proteinExistence type="predicted"/>
<reference evidence="10" key="1">
    <citation type="submission" date="2019-08" db="EMBL/GenBank/DDBJ databases">
        <authorList>
            <person name="Kucharzyk K."/>
            <person name="Murdoch R.W."/>
            <person name="Higgins S."/>
            <person name="Loffler F."/>
        </authorList>
    </citation>
    <scope>NUCLEOTIDE SEQUENCE</scope>
</reference>
<dbReference type="PROSITE" id="PS51671">
    <property type="entry name" value="ACT"/>
    <property type="match status" value="1"/>
</dbReference>
<dbReference type="Pfam" id="PF01842">
    <property type="entry name" value="ACT"/>
    <property type="match status" value="1"/>
</dbReference>
<dbReference type="InterPro" id="IPR008242">
    <property type="entry name" value="Chor_mutase/pphenate_deHydtase"/>
</dbReference>
<evidence type="ECO:0000256" key="1">
    <source>
        <dbReference type="ARBA" id="ARBA00004741"/>
    </source>
</evidence>
<dbReference type="EC" id="4.2.1.51" evidence="2"/>
<gene>
    <name evidence="10" type="primary">pheA_28</name>
    <name evidence="10" type="ORF">SDC9_120604</name>
</gene>
<evidence type="ECO:0000256" key="3">
    <source>
        <dbReference type="ARBA" id="ARBA00022605"/>
    </source>
</evidence>
<comment type="caution">
    <text evidence="10">The sequence shown here is derived from an EMBL/GenBank/DDBJ whole genome shotgun (WGS) entry which is preliminary data.</text>
</comment>